<feature type="domain" description="HTH tetR-type" evidence="4">
    <location>
        <begin position="6"/>
        <end position="66"/>
    </location>
</feature>
<evidence type="ECO:0000313" key="6">
    <source>
        <dbReference type="Proteomes" id="UP001589647"/>
    </source>
</evidence>
<proteinExistence type="predicted"/>
<evidence type="ECO:0000259" key="4">
    <source>
        <dbReference type="PROSITE" id="PS50977"/>
    </source>
</evidence>
<dbReference type="PANTHER" id="PTHR30328:SF54">
    <property type="entry name" value="HTH-TYPE TRANSCRIPTIONAL REPRESSOR SCO4008"/>
    <property type="match status" value="1"/>
</dbReference>
<dbReference type="PROSITE" id="PS50977">
    <property type="entry name" value="HTH_TETR_2"/>
    <property type="match status" value="1"/>
</dbReference>
<dbReference type="Gene3D" id="1.10.357.10">
    <property type="entry name" value="Tetracycline Repressor, domain 2"/>
    <property type="match status" value="1"/>
</dbReference>
<protein>
    <submittedName>
        <fullName evidence="5">TetR/AcrR family transcriptional regulator</fullName>
    </submittedName>
</protein>
<keyword evidence="1 2" id="KW-0238">DNA-binding</keyword>
<accession>A0ABV5I6G0</accession>
<dbReference type="PANTHER" id="PTHR30328">
    <property type="entry name" value="TRANSCRIPTIONAL REPRESSOR"/>
    <property type="match status" value="1"/>
</dbReference>
<gene>
    <name evidence="5" type="ORF">ACFFV7_02825</name>
</gene>
<dbReference type="SUPFAM" id="SSF48498">
    <property type="entry name" value="Tetracyclin repressor-like, C-terminal domain"/>
    <property type="match status" value="1"/>
</dbReference>
<dbReference type="PRINTS" id="PR00455">
    <property type="entry name" value="HTHTETR"/>
</dbReference>
<dbReference type="Pfam" id="PF17926">
    <property type="entry name" value="TetR_C_21"/>
    <property type="match status" value="1"/>
</dbReference>
<keyword evidence="6" id="KW-1185">Reference proteome</keyword>
<dbReference type="SUPFAM" id="SSF46689">
    <property type="entry name" value="Homeodomain-like"/>
    <property type="match status" value="1"/>
</dbReference>
<dbReference type="RefSeq" id="WP_189645707.1">
    <property type="nucleotide sequence ID" value="NZ_BMRC01000001.1"/>
</dbReference>
<dbReference type="Proteomes" id="UP001589647">
    <property type="component" value="Unassembled WGS sequence"/>
</dbReference>
<sequence length="213" mass="23004">MTYDAEATRQRILAAATAEYAEHGLAGARIDRISAAARANKQAIYLYFGGKEKLFGTVVRAKIDEICHAVSLDPRTLPEAVGVLFDWYQEHPELLRLLMWEALEVGEAPVEGEGERRESYVGHVDGLTAAGMSDRPTAQDWLFTVLGLVAWNFAVPQMRRLILDEPDPGRALARRRAAVVETARILAAAHASGGAAGPSRTREPSGAAGPSGE</sequence>
<reference evidence="5 6" key="1">
    <citation type="submission" date="2024-09" db="EMBL/GenBank/DDBJ databases">
        <authorList>
            <person name="Sun Q."/>
            <person name="Mori K."/>
        </authorList>
    </citation>
    <scope>NUCLEOTIDE SEQUENCE [LARGE SCALE GENOMIC DNA]</scope>
    <source>
        <strain evidence="5 6">CCM 3426</strain>
    </source>
</reference>
<dbReference type="InterPro" id="IPR036271">
    <property type="entry name" value="Tet_transcr_reg_TetR-rel_C_sf"/>
</dbReference>
<dbReference type="EMBL" id="JBHMEI010000001">
    <property type="protein sequence ID" value="MFB9200115.1"/>
    <property type="molecule type" value="Genomic_DNA"/>
</dbReference>
<feature type="DNA-binding region" description="H-T-H motif" evidence="2">
    <location>
        <begin position="29"/>
        <end position="48"/>
    </location>
</feature>
<name>A0ABV5I6G0_9ACTN</name>
<organism evidence="5 6">
    <name type="scientific">Nonomuraea spiralis</name>
    <dbReference type="NCBI Taxonomy" id="46182"/>
    <lineage>
        <taxon>Bacteria</taxon>
        <taxon>Bacillati</taxon>
        <taxon>Actinomycetota</taxon>
        <taxon>Actinomycetes</taxon>
        <taxon>Streptosporangiales</taxon>
        <taxon>Streptosporangiaceae</taxon>
        <taxon>Nonomuraea</taxon>
    </lineage>
</organism>
<dbReference type="InterPro" id="IPR050109">
    <property type="entry name" value="HTH-type_TetR-like_transc_reg"/>
</dbReference>
<dbReference type="InterPro" id="IPR041467">
    <property type="entry name" value="Sco4008_C"/>
</dbReference>
<feature type="region of interest" description="Disordered" evidence="3">
    <location>
        <begin position="189"/>
        <end position="213"/>
    </location>
</feature>
<dbReference type="InterPro" id="IPR001647">
    <property type="entry name" value="HTH_TetR"/>
</dbReference>
<evidence type="ECO:0000256" key="1">
    <source>
        <dbReference type="ARBA" id="ARBA00023125"/>
    </source>
</evidence>
<evidence type="ECO:0000256" key="2">
    <source>
        <dbReference type="PROSITE-ProRule" id="PRU00335"/>
    </source>
</evidence>
<evidence type="ECO:0000256" key="3">
    <source>
        <dbReference type="SAM" id="MobiDB-lite"/>
    </source>
</evidence>
<comment type="caution">
    <text evidence="5">The sequence shown here is derived from an EMBL/GenBank/DDBJ whole genome shotgun (WGS) entry which is preliminary data.</text>
</comment>
<dbReference type="Pfam" id="PF00440">
    <property type="entry name" value="TetR_N"/>
    <property type="match status" value="1"/>
</dbReference>
<evidence type="ECO:0000313" key="5">
    <source>
        <dbReference type="EMBL" id="MFB9200115.1"/>
    </source>
</evidence>
<dbReference type="InterPro" id="IPR009057">
    <property type="entry name" value="Homeodomain-like_sf"/>
</dbReference>